<keyword evidence="2" id="KW-1133">Transmembrane helix</keyword>
<dbReference type="EMBL" id="BEGY01000188">
    <property type="protein sequence ID" value="GAX85749.1"/>
    <property type="molecule type" value="Genomic_DNA"/>
</dbReference>
<organism evidence="3 4">
    <name type="scientific">Chlamydomonas eustigma</name>
    <dbReference type="NCBI Taxonomy" id="1157962"/>
    <lineage>
        <taxon>Eukaryota</taxon>
        <taxon>Viridiplantae</taxon>
        <taxon>Chlorophyta</taxon>
        <taxon>core chlorophytes</taxon>
        <taxon>Chlorophyceae</taxon>
        <taxon>CS clade</taxon>
        <taxon>Chlamydomonadales</taxon>
        <taxon>Chlamydomonadaceae</taxon>
        <taxon>Chlamydomonas</taxon>
    </lineage>
</organism>
<evidence type="ECO:0000313" key="4">
    <source>
        <dbReference type="Proteomes" id="UP000232323"/>
    </source>
</evidence>
<gene>
    <name evidence="3" type="ORF">CEUSTIGMA_g13164.t1</name>
</gene>
<keyword evidence="2" id="KW-0812">Transmembrane</keyword>
<dbReference type="Proteomes" id="UP000232323">
    <property type="component" value="Unassembled WGS sequence"/>
</dbReference>
<reference evidence="3 4" key="1">
    <citation type="submission" date="2017-08" db="EMBL/GenBank/DDBJ databases">
        <title>Acidophilic green algal genome provides insights into adaptation to an acidic environment.</title>
        <authorList>
            <person name="Hirooka S."/>
            <person name="Hirose Y."/>
            <person name="Kanesaki Y."/>
            <person name="Higuchi S."/>
            <person name="Fujiwara T."/>
            <person name="Onuma R."/>
            <person name="Era A."/>
            <person name="Ohbayashi R."/>
            <person name="Uzuka A."/>
            <person name="Nozaki H."/>
            <person name="Yoshikawa H."/>
            <person name="Miyagishima S.Y."/>
        </authorList>
    </citation>
    <scope>NUCLEOTIDE SEQUENCE [LARGE SCALE GENOMIC DNA]</scope>
    <source>
        <strain evidence="3 4">NIES-2499</strain>
    </source>
</reference>
<accession>A0A250XS28</accession>
<evidence type="ECO:0000256" key="2">
    <source>
        <dbReference type="SAM" id="Phobius"/>
    </source>
</evidence>
<proteinExistence type="predicted"/>
<evidence type="ECO:0000313" key="3">
    <source>
        <dbReference type="EMBL" id="GAX85749.1"/>
    </source>
</evidence>
<comment type="caution">
    <text evidence="3">The sequence shown here is derived from an EMBL/GenBank/DDBJ whole genome shotgun (WGS) entry which is preliminary data.</text>
</comment>
<evidence type="ECO:0000256" key="1">
    <source>
        <dbReference type="SAM" id="Coils"/>
    </source>
</evidence>
<dbReference type="PANTHER" id="PTHR35830">
    <property type="entry name" value="OS05G0299200 PROTEIN"/>
    <property type="match status" value="1"/>
</dbReference>
<dbReference type="OrthoDB" id="547039at2759"/>
<dbReference type="STRING" id="1157962.A0A250XS28"/>
<name>A0A250XS28_9CHLO</name>
<keyword evidence="2" id="KW-0472">Membrane</keyword>
<keyword evidence="4" id="KW-1185">Reference proteome</keyword>
<protein>
    <submittedName>
        <fullName evidence="3">Uncharacterized protein</fullName>
    </submittedName>
</protein>
<dbReference type="AlphaFoldDB" id="A0A250XS28"/>
<dbReference type="PANTHER" id="PTHR35830:SF1">
    <property type="entry name" value="OS05G0299200 PROTEIN"/>
    <property type="match status" value="1"/>
</dbReference>
<sequence length="479" mass="53339">MMINCVRSTNIVTIVHRRRCMPINCTNKGYDGRAALTSALFQTSFVASTFFVGVNEAHAEERAWMPRRHFRRFGEQISPDWAAEIAEKEDQTSEQAQKMAQRAKDKLNQQREEDLKKLTLEEQHRKLRADQILSRGETQSTFPASLKLAGIDVFPAVVWGLLAVLGLFFSRSMLQTFGSQSKPKGRWVYDRSLGGKKVFVEDVSGQLPLSPVTNGEIKEFDFDRLASIASAARSSATEVKPFAIPTWWNPSFYLSPGEDEQKKRQDEANLLIQKIEQSKNRGEDYKFEDILLLRAICQEGGVSVRPKTVGGRDAIYRTAVEAVILYAQDRGSSGTLSTTDMASDHPETRLLSALSSDLNMPEERAVGFITSGVASACRARLVEAIKFLKEEDEMGALTALIKLASLVQNLPVLEVSSPEPEMVASSLKDTSTVDERQKIFYLLGQIDIERAALYASLLGFDPNLVVAKLKNDMEAASKM</sequence>
<keyword evidence="1" id="KW-0175">Coiled coil</keyword>
<feature type="transmembrane region" description="Helical" evidence="2">
    <location>
        <begin position="153"/>
        <end position="174"/>
    </location>
</feature>
<feature type="coiled-coil region" evidence="1">
    <location>
        <begin position="86"/>
        <end position="113"/>
    </location>
</feature>